<organism evidence="2 3">
    <name type="scientific">Mucilaginibacter psychrotolerans</name>
    <dbReference type="NCBI Taxonomy" id="1524096"/>
    <lineage>
        <taxon>Bacteria</taxon>
        <taxon>Pseudomonadati</taxon>
        <taxon>Bacteroidota</taxon>
        <taxon>Sphingobacteriia</taxon>
        <taxon>Sphingobacteriales</taxon>
        <taxon>Sphingobacteriaceae</taxon>
        <taxon>Mucilaginibacter</taxon>
    </lineage>
</organism>
<keyword evidence="3" id="KW-1185">Reference proteome</keyword>
<dbReference type="OrthoDB" id="675127at2"/>
<comment type="caution">
    <text evidence="2">The sequence shown here is derived from an EMBL/GenBank/DDBJ whole genome shotgun (WGS) entry which is preliminary data.</text>
</comment>
<dbReference type="EMBL" id="SOZE01000013">
    <property type="protein sequence ID" value="TFF36861.1"/>
    <property type="molecule type" value="Genomic_DNA"/>
</dbReference>
<reference evidence="2 3" key="1">
    <citation type="journal article" date="2017" name="Int. J. Syst. Evol. Microbiol.">
        <title>Mucilaginibacterpsychrotolerans sp. nov., isolated from peatlands.</title>
        <authorList>
            <person name="Deng Y."/>
            <person name="Shen L."/>
            <person name="Xu B."/>
            <person name="Liu Y."/>
            <person name="Gu Z."/>
            <person name="Liu H."/>
            <person name="Zhou Y."/>
        </authorList>
    </citation>
    <scope>NUCLEOTIDE SEQUENCE [LARGE SCALE GENOMIC DNA]</scope>
    <source>
        <strain evidence="2 3">NH7-4</strain>
    </source>
</reference>
<proteinExistence type="predicted"/>
<evidence type="ECO:0000256" key="1">
    <source>
        <dbReference type="SAM" id="SignalP"/>
    </source>
</evidence>
<evidence type="ECO:0000313" key="2">
    <source>
        <dbReference type="EMBL" id="TFF36861.1"/>
    </source>
</evidence>
<sequence>MKKFIITAIIVALSTIYSQAQQTKNLTHGYWVAESNKHNSKVQTIRFYNDDAKLVYEETVTRPVNVKRKRVQMMLNDICESLYRQKQAIEGNKLVTTAFNLER</sequence>
<name>A0A4Y8SDW0_9SPHI</name>
<dbReference type="Proteomes" id="UP000297540">
    <property type="component" value="Unassembled WGS sequence"/>
</dbReference>
<gene>
    <name evidence="2" type="ORF">E2R66_13920</name>
</gene>
<accession>A0A4Y8SDW0</accession>
<protein>
    <submittedName>
        <fullName evidence="2">Uncharacterized protein</fullName>
    </submittedName>
</protein>
<dbReference type="AlphaFoldDB" id="A0A4Y8SDW0"/>
<evidence type="ECO:0000313" key="3">
    <source>
        <dbReference type="Proteomes" id="UP000297540"/>
    </source>
</evidence>
<keyword evidence="1" id="KW-0732">Signal</keyword>
<feature type="chain" id="PRO_5021383395" evidence="1">
    <location>
        <begin position="21"/>
        <end position="103"/>
    </location>
</feature>
<dbReference type="RefSeq" id="WP_133231729.1">
    <property type="nucleotide sequence ID" value="NZ_SOZE01000013.1"/>
</dbReference>
<feature type="signal peptide" evidence="1">
    <location>
        <begin position="1"/>
        <end position="20"/>
    </location>
</feature>